<dbReference type="RefSeq" id="WP_207679766.1">
    <property type="nucleotide sequence ID" value="NZ_CP061800.1"/>
</dbReference>
<accession>A0A975BVG7</accession>
<gene>
    <name evidence="1" type="ORF">dnm_084570</name>
</gene>
<evidence type="ECO:0000313" key="2">
    <source>
        <dbReference type="Proteomes" id="UP000663722"/>
    </source>
</evidence>
<name>A0A975BVG7_9BACT</name>
<sequence length="49" mass="5200">MPTKPAGRYLCGIYHAGPTKPRRLGGGLQTCGYKYAALTGLGRLPLNPL</sequence>
<dbReference type="Proteomes" id="UP000663722">
    <property type="component" value="Chromosome"/>
</dbReference>
<reference evidence="1" key="1">
    <citation type="journal article" date="2021" name="Microb. Physiol.">
        <title>Proteogenomic Insights into the Physiology of Marine, Sulfate-Reducing, Filamentous Desulfonema limicola and Desulfonema magnum.</title>
        <authorList>
            <person name="Schnaars V."/>
            <person name="Wohlbrand L."/>
            <person name="Scheve S."/>
            <person name="Hinrichs C."/>
            <person name="Reinhardt R."/>
            <person name="Rabus R."/>
        </authorList>
    </citation>
    <scope>NUCLEOTIDE SEQUENCE</scope>
    <source>
        <strain evidence="1">4be13</strain>
    </source>
</reference>
<keyword evidence="2" id="KW-1185">Reference proteome</keyword>
<evidence type="ECO:0000313" key="1">
    <source>
        <dbReference type="EMBL" id="QTA92378.1"/>
    </source>
</evidence>
<dbReference type="AlphaFoldDB" id="A0A975BVG7"/>
<protein>
    <submittedName>
        <fullName evidence="1">Uncharacterized protein</fullName>
    </submittedName>
</protein>
<proteinExistence type="predicted"/>
<dbReference type="EMBL" id="CP061800">
    <property type="protein sequence ID" value="QTA92378.1"/>
    <property type="molecule type" value="Genomic_DNA"/>
</dbReference>
<dbReference type="KEGG" id="dmm:dnm_084570"/>
<organism evidence="1 2">
    <name type="scientific">Desulfonema magnum</name>
    <dbReference type="NCBI Taxonomy" id="45655"/>
    <lineage>
        <taxon>Bacteria</taxon>
        <taxon>Pseudomonadati</taxon>
        <taxon>Thermodesulfobacteriota</taxon>
        <taxon>Desulfobacteria</taxon>
        <taxon>Desulfobacterales</taxon>
        <taxon>Desulfococcaceae</taxon>
        <taxon>Desulfonema</taxon>
    </lineage>
</organism>